<evidence type="ECO:0000256" key="1">
    <source>
        <dbReference type="SAM" id="Phobius"/>
    </source>
</evidence>
<dbReference type="AlphaFoldDB" id="A0A3D8M4P2"/>
<dbReference type="InterPro" id="IPR019253">
    <property type="entry name" value="DUF2244_TM"/>
</dbReference>
<organism evidence="2 3">
    <name type="scientific">Alteromonas aestuariivivens</name>
    <dbReference type="NCBI Taxonomy" id="1938339"/>
    <lineage>
        <taxon>Bacteria</taxon>
        <taxon>Pseudomonadati</taxon>
        <taxon>Pseudomonadota</taxon>
        <taxon>Gammaproteobacteria</taxon>
        <taxon>Alteromonadales</taxon>
        <taxon>Alteromonadaceae</taxon>
        <taxon>Alteromonas/Salinimonas group</taxon>
        <taxon>Alteromonas</taxon>
    </lineage>
</organism>
<feature type="transmembrane region" description="Helical" evidence="1">
    <location>
        <begin position="58"/>
        <end position="75"/>
    </location>
</feature>
<evidence type="ECO:0000313" key="2">
    <source>
        <dbReference type="EMBL" id="RDV24659.1"/>
    </source>
</evidence>
<dbReference type="EMBL" id="QRHA01000009">
    <property type="protein sequence ID" value="RDV24659.1"/>
    <property type="molecule type" value="Genomic_DNA"/>
</dbReference>
<dbReference type="RefSeq" id="WP_115593905.1">
    <property type="nucleotide sequence ID" value="NZ_QRHA01000009.1"/>
</dbReference>
<keyword evidence="1" id="KW-1133">Transmembrane helix</keyword>
<reference evidence="3" key="1">
    <citation type="submission" date="2018-08" db="EMBL/GenBank/DDBJ databases">
        <authorList>
            <person name="Zhang J."/>
            <person name="Du Z.-J."/>
        </authorList>
    </citation>
    <scope>NUCLEOTIDE SEQUENCE [LARGE SCALE GENOMIC DNA]</scope>
    <source>
        <strain evidence="3">KCTC 52655</strain>
    </source>
</reference>
<feature type="transmembrane region" description="Helical" evidence="1">
    <location>
        <begin position="81"/>
        <end position="100"/>
    </location>
</feature>
<accession>A0A3D8M4P2</accession>
<dbReference type="OrthoDB" id="7062615at2"/>
<comment type="caution">
    <text evidence="2">The sequence shown here is derived from an EMBL/GenBank/DDBJ whole genome shotgun (WGS) entry which is preliminary data.</text>
</comment>
<keyword evidence="1" id="KW-0812">Transmembrane</keyword>
<dbReference type="Pfam" id="PF10003">
    <property type="entry name" value="DUF2244"/>
    <property type="match status" value="1"/>
</dbReference>
<sequence length="193" mass="22315">MLRWTIAGQKIIENSKAACGFAMLPVPIAMVARKTDSRITLILLRPNRSASWNDSKRLVILLTVPLGLIAVFWSFAGVWMILPFAGLEAGLLAFFMYRVSHWTYQQQIIRIAPHTVRVEIRGRQNKTVKFPRTDCFVEFVDSENDWPLPRIRLVASAQYLEIGQFLNLRDRQQLREDLSSSGLPVCRRQWWKS</sequence>
<dbReference type="Proteomes" id="UP000256561">
    <property type="component" value="Unassembled WGS sequence"/>
</dbReference>
<evidence type="ECO:0000313" key="3">
    <source>
        <dbReference type="Proteomes" id="UP000256561"/>
    </source>
</evidence>
<keyword evidence="3" id="KW-1185">Reference proteome</keyword>
<gene>
    <name evidence="2" type="ORF">DXV75_13310</name>
</gene>
<keyword evidence="1" id="KW-0472">Membrane</keyword>
<proteinExistence type="predicted"/>
<name>A0A3D8M4P2_9ALTE</name>
<protein>
    <submittedName>
        <fullName evidence="2">DUF2244 domain-containing protein</fullName>
    </submittedName>
</protein>